<keyword evidence="1" id="KW-0812">Transmembrane</keyword>
<name>A0A4Y7R914_9FIRM</name>
<evidence type="ECO:0000313" key="3">
    <source>
        <dbReference type="Proteomes" id="UP000298324"/>
    </source>
</evidence>
<feature type="transmembrane region" description="Helical" evidence="1">
    <location>
        <begin position="6"/>
        <end position="29"/>
    </location>
</feature>
<keyword evidence="1" id="KW-1133">Transmembrane helix</keyword>
<keyword evidence="1" id="KW-0472">Membrane</keyword>
<protein>
    <submittedName>
        <fullName evidence="2">Uncharacterized protein</fullName>
    </submittedName>
</protein>
<organism evidence="2 3">
    <name type="scientific">Pelotomaculum schinkii</name>
    <dbReference type="NCBI Taxonomy" id="78350"/>
    <lineage>
        <taxon>Bacteria</taxon>
        <taxon>Bacillati</taxon>
        <taxon>Bacillota</taxon>
        <taxon>Clostridia</taxon>
        <taxon>Eubacteriales</taxon>
        <taxon>Desulfotomaculaceae</taxon>
        <taxon>Pelotomaculum</taxon>
    </lineage>
</organism>
<sequence length="53" mass="5946">MTPSLVLPPAIVTGLPISPIIFPILWFFLETFPILRVRIGTPVVFPFLWLAVV</sequence>
<accession>A0A4Y7R914</accession>
<dbReference type="Proteomes" id="UP000298324">
    <property type="component" value="Unassembled WGS sequence"/>
</dbReference>
<evidence type="ECO:0000256" key="1">
    <source>
        <dbReference type="SAM" id="Phobius"/>
    </source>
</evidence>
<evidence type="ECO:0000313" key="2">
    <source>
        <dbReference type="EMBL" id="TEB05276.1"/>
    </source>
</evidence>
<reference evidence="2 3" key="1">
    <citation type="journal article" date="2018" name="Environ. Microbiol.">
        <title>Novel energy conservation strategies and behaviour of Pelotomaculum schinkii driving syntrophic propionate catabolism.</title>
        <authorList>
            <person name="Hidalgo-Ahumada C.A.P."/>
            <person name="Nobu M.K."/>
            <person name="Narihiro T."/>
            <person name="Tamaki H."/>
            <person name="Liu W.T."/>
            <person name="Kamagata Y."/>
            <person name="Stams A.J.M."/>
            <person name="Imachi H."/>
            <person name="Sousa D.Z."/>
        </authorList>
    </citation>
    <scope>NUCLEOTIDE SEQUENCE [LARGE SCALE GENOMIC DNA]</scope>
    <source>
        <strain evidence="2 3">HH</strain>
    </source>
</reference>
<keyword evidence="3" id="KW-1185">Reference proteome</keyword>
<comment type="caution">
    <text evidence="2">The sequence shown here is derived from an EMBL/GenBank/DDBJ whole genome shotgun (WGS) entry which is preliminary data.</text>
</comment>
<proteinExistence type="predicted"/>
<dbReference type="AlphaFoldDB" id="A0A4Y7R914"/>
<gene>
    <name evidence="2" type="ORF">Psch_02317</name>
</gene>
<dbReference type="EMBL" id="QFGA01000002">
    <property type="protein sequence ID" value="TEB05276.1"/>
    <property type="molecule type" value="Genomic_DNA"/>
</dbReference>